<dbReference type="Proteomes" id="UP000247498">
    <property type="component" value="Unassembled WGS sequence"/>
</dbReference>
<feature type="region of interest" description="Disordered" evidence="1">
    <location>
        <begin position="479"/>
        <end position="498"/>
    </location>
</feature>
<dbReference type="AlphaFoldDB" id="A0A2V0PE19"/>
<evidence type="ECO:0000313" key="3">
    <source>
        <dbReference type="Proteomes" id="UP000247498"/>
    </source>
</evidence>
<dbReference type="InParanoid" id="A0A2V0PE19"/>
<evidence type="ECO:0000256" key="1">
    <source>
        <dbReference type="SAM" id="MobiDB-lite"/>
    </source>
</evidence>
<gene>
    <name evidence="2" type="ORF">Rsub_07763</name>
</gene>
<feature type="compositionally biased region" description="Basic and acidic residues" evidence="1">
    <location>
        <begin position="436"/>
        <end position="446"/>
    </location>
</feature>
<feature type="compositionally biased region" description="Pro residues" evidence="1">
    <location>
        <begin position="130"/>
        <end position="150"/>
    </location>
</feature>
<proteinExistence type="predicted"/>
<feature type="compositionally biased region" description="Low complexity" evidence="1">
    <location>
        <begin position="479"/>
        <end position="489"/>
    </location>
</feature>
<sequence length="542" mass="53017">MTASAARLPALLAAPPGDSGAPVCAAALAVAAAGRPGAADLFPSLGGGAWGIDGCATLGGAPYYAALERAAAERAHSARHAAQRAATAAVAAAAAAAAACAALPGVPSLRHLATPAPCLSGDAAASGGAPPAPRTPPACDAPPQSGAPPPAHRHVAAARLAAHLQERRRAAGAQAAMAALETLAAQGHPTAHRLAALLRARIAGAAAAGGCDSCVSSATHDPRAAPAGAAASPPCSPLPRQAGAGAGAARLPVGAVATRLDVLRQMQQRLQALAQQHAEALSAAAAAGAPPPPPPAGLLAPHQMARLGPLLRAAVQREERRAAATGAAAAASPGAALSTSAAVPPPPLGGGAGAAAAVRPAAAQRDLQQRLAGEAQGPAPAAQPRSSGRASGGGRRAMSPERLEATLQALGIASAACGAHAGGDGRTGQGRGAKRPAPEGAREPPRNRRKAMHPIRTTIGCGSAWHGGQSRRCRRCCRLRSSSSSSSSSTRGTRNTGWRASWAAHKGYATAQQADAGGHRAAQHPTILQHPSYAITALSGQG</sequence>
<organism evidence="2 3">
    <name type="scientific">Raphidocelis subcapitata</name>
    <dbReference type="NCBI Taxonomy" id="307507"/>
    <lineage>
        <taxon>Eukaryota</taxon>
        <taxon>Viridiplantae</taxon>
        <taxon>Chlorophyta</taxon>
        <taxon>core chlorophytes</taxon>
        <taxon>Chlorophyceae</taxon>
        <taxon>CS clade</taxon>
        <taxon>Sphaeropleales</taxon>
        <taxon>Selenastraceae</taxon>
        <taxon>Raphidocelis</taxon>
    </lineage>
</organism>
<feature type="compositionally biased region" description="Low complexity" evidence="1">
    <location>
        <begin position="354"/>
        <end position="389"/>
    </location>
</feature>
<feature type="compositionally biased region" description="Low complexity" evidence="1">
    <location>
        <begin position="324"/>
        <end position="342"/>
    </location>
</feature>
<feature type="compositionally biased region" description="Gly residues" evidence="1">
    <location>
        <begin position="420"/>
        <end position="431"/>
    </location>
</feature>
<feature type="region of interest" description="Disordered" evidence="1">
    <location>
        <begin position="122"/>
        <end position="153"/>
    </location>
</feature>
<feature type="region of interest" description="Disordered" evidence="1">
    <location>
        <begin position="324"/>
        <end position="398"/>
    </location>
</feature>
<dbReference type="EMBL" id="BDRX01000063">
    <property type="protein sequence ID" value="GBF95335.1"/>
    <property type="molecule type" value="Genomic_DNA"/>
</dbReference>
<keyword evidence="3" id="KW-1185">Reference proteome</keyword>
<feature type="region of interest" description="Disordered" evidence="1">
    <location>
        <begin position="419"/>
        <end position="451"/>
    </location>
</feature>
<reference evidence="2 3" key="1">
    <citation type="journal article" date="2018" name="Sci. Rep.">
        <title>Raphidocelis subcapitata (=Pseudokirchneriella subcapitata) provides an insight into genome evolution and environmental adaptations in the Sphaeropleales.</title>
        <authorList>
            <person name="Suzuki S."/>
            <person name="Yamaguchi H."/>
            <person name="Nakajima N."/>
            <person name="Kawachi M."/>
        </authorList>
    </citation>
    <scope>NUCLEOTIDE SEQUENCE [LARGE SCALE GENOMIC DNA]</scope>
    <source>
        <strain evidence="2 3">NIES-35</strain>
    </source>
</reference>
<evidence type="ECO:0000313" key="2">
    <source>
        <dbReference type="EMBL" id="GBF95335.1"/>
    </source>
</evidence>
<comment type="caution">
    <text evidence="2">The sequence shown here is derived from an EMBL/GenBank/DDBJ whole genome shotgun (WGS) entry which is preliminary data.</text>
</comment>
<protein>
    <submittedName>
        <fullName evidence="2">Uncharacterized protein</fullName>
    </submittedName>
</protein>
<accession>A0A2V0PE19</accession>
<name>A0A2V0PE19_9CHLO</name>